<feature type="transmembrane region" description="Helical" evidence="6">
    <location>
        <begin position="76"/>
        <end position="101"/>
    </location>
</feature>
<evidence type="ECO:0000256" key="2">
    <source>
        <dbReference type="ARBA" id="ARBA00022692"/>
    </source>
</evidence>
<comment type="subcellular location">
    <subcellularLocation>
        <location evidence="1">Cell membrane</location>
        <topology evidence="1">Multi-pass membrane protein</topology>
    </subcellularLocation>
</comment>
<feature type="transmembrane region" description="Helical" evidence="6">
    <location>
        <begin position="252"/>
        <end position="274"/>
    </location>
</feature>
<feature type="transmembrane region" description="Helical" evidence="6">
    <location>
        <begin position="170"/>
        <end position="192"/>
    </location>
</feature>
<dbReference type="SUPFAM" id="SSF103473">
    <property type="entry name" value="MFS general substrate transporter"/>
    <property type="match status" value="1"/>
</dbReference>
<organism evidence="8 9">
    <name type="scientific">Cryptosporangium phraense</name>
    <dbReference type="NCBI Taxonomy" id="2593070"/>
    <lineage>
        <taxon>Bacteria</taxon>
        <taxon>Bacillati</taxon>
        <taxon>Actinomycetota</taxon>
        <taxon>Actinomycetes</taxon>
        <taxon>Cryptosporangiales</taxon>
        <taxon>Cryptosporangiaceae</taxon>
        <taxon>Cryptosporangium</taxon>
    </lineage>
</organism>
<evidence type="ECO:0000256" key="1">
    <source>
        <dbReference type="ARBA" id="ARBA00004651"/>
    </source>
</evidence>
<feature type="compositionally biased region" description="Low complexity" evidence="5">
    <location>
        <begin position="10"/>
        <end position="27"/>
    </location>
</feature>
<evidence type="ECO:0000313" key="8">
    <source>
        <dbReference type="EMBL" id="TQS40441.1"/>
    </source>
</evidence>
<reference evidence="8 9" key="1">
    <citation type="submission" date="2019-07" db="EMBL/GenBank/DDBJ databases">
        <title>Cryptosporangium phraense sp. nov., isolated from plant litter.</title>
        <authorList>
            <person name="Suriyachadkun C."/>
        </authorList>
    </citation>
    <scope>NUCLEOTIDE SEQUENCE [LARGE SCALE GENOMIC DNA]</scope>
    <source>
        <strain evidence="8 9">A-T 5661</strain>
    </source>
</reference>
<dbReference type="PANTHER" id="PTHR42910">
    <property type="entry name" value="TRANSPORTER SCO4007-RELATED"/>
    <property type="match status" value="1"/>
</dbReference>
<keyword evidence="2 6" id="KW-0812">Transmembrane</keyword>
<keyword evidence="3 6" id="KW-1133">Transmembrane helix</keyword>
<protein>
    <submittedName>
        <fullName evidence="8">MFS transporter</fullName>
    </submittedName>
</protein>
<dbReference type="PROSITE" id="PS50850">
    <property type="entry name" value="MFS"/>
    <property type="match status" value="1"/>
</dbReference>
<feature type="transmembrane region" description="Helical" evidence="6">
    <location>
        <begin position="374"/>
        <end position="394"/>
    </location>
</feature>
<comment type="caution">
    <text evidence="8">The sequence shown here is derived from an EMBL/GenBank/DDBJ whole genome shotgun (WGS) entry which is preliminary data.</text>
</comment>
<dbReference type="GO" id="GO:0005886">
    <property type="term" value="C:plasma membrane"/>
    <property type="evidence" value="ECO:0007669"/>
    <property type="project" value="UniProtKB-SubCell"/>
</dbReference>
<proteinExistence type="predicted"/>
<sequence length="430" mass="44538">MSRSWRSWISTSGATGSRSSRSSRPAVRRPTSASFNVWPVQPISRGLTLLFAIAGGAAVGNLYWAQPLLDFIADDLHASTAVAGWLVTATQVGYASGILLIVPLGDVLDRRRLVPVMLLCAAVALTACALAPSFGTLLVAITALGVTTVAGQILTPLAGDLADDAHRGRVVGTVVSGLLVGILISRTISGLVASVAGWRAIFGVAAVVAVVLAALLYRSIPTLPPKTQLPYPALIKSVFTAIARERTVRWTLALGSTGFACFTMFWTSLTFLLSAPPYEYPVSVIGLFGLAGLAGALAAQRAGWLHDRGLGIAAMGVTWTVTLVSFVVAGVGRNSVVLVLVAVVLLDVAIQGGNILNQTRMLSVSDELRSRLNTVFVTGNFIGGAIGSAAAAVLWNAGGWTAICVAGVTASVFALVVWVLGRSGPLRTSP</sequence>
<feature type="transmembrane region" description="Helical" evidence="6">
    <location>
        <begin position="138"/>
        <end position="158"/>
    </location>
</feature>
<feature type="transmembrane region" description="Helical" evidence="6">
    <location>
        <begin position="280"/>
        <end position="298"/>
    </location>
</feature>
<keyword evidence="4 6" id="KW-0472">Membrane</keyword>
<evidence type="ECO:0000256" key="3">
    <source>
        <dbReference type="ARBA" id="ARBA00022989"/>
    </source>
</evidence>
<dbReference type="InterPro" id="IPR036259">
    <property type="entry name" value="MFS_trans_sf"/>
</dbReference>
<dbReference type="AlphaFoldDB" id="A0A545AGJ6"/>
<evidence type="ECO:0000256" key="5">
    <source>
        <dbReference type="SAM" id="MobiDB-lite"/>
    </source>
</evidence>
<evidence type="ECO:0000259" key="7">
    <source>
        <dbReference type="PROSITE" id="PS50850"/>
    </source>
</evidence>
<dbReference type="Pfam" id="PF07690">
    <property type="entry name" value="MFS_1"/>
    <property type="match status" value="1"/>
</dbReference>
<evidence type="ECO:0000256" key="6">
    <source>
        <dbReference type="SAM" id="Phobius"/>
    </source>
</evidence>
<dbReference type="Gene3D" id="1.20.1250.20">
    <property type="entry name" value="MFS general substrate transporter like domains"/>
    <property type="match status" value="1"/>
</dbReference>
<dbReference type="Proteomes" id="UP000317982">
    <property type="component" value="Unassembled WGS sequence"/>
</dbReference>
<feature type="transmembrane region" description="Helical" evidence="6">
    <location>
        <begin position="46"/>
        <end position="64"/>
    </location>
</feature>
<dbReference type="EMBL" id="VIRS01000041">
    <property type="protein sequence ID" value="TQS40441.1"/>
    <property type="molecule type" value="Genomic_DNA"/>
</dbReference>
<dbReference type="InParanoid" id="A0A545AGJ6"/>
<accession>A0A545AGJ6</accession>
<name>A0A545AGJ6_9ACTN</name>
<dbReference type="InterPro" id="IPR011701">
    <property type="entry name" value="MFS"/>
</dbReference>
<dbReference type="InterPro" id="IPR020846">
    <property type="entry name" value="MFS_dom"/>
</dbReference>
<feature type="transmembrane region" description="Helical" evidence="6">
    <location>
        <begin position="113"/>
        <end position="132"/>
    </location>
</feature>
<evidence type="ECO:0000256" key="4">
    <source>
        <dbReference type="ARBA" id="ARBA00023136"/>
    </source>
</evidence>
<dbReference type="CDD" id="cd17324">
    <property type="entry name" value="MFS_NepI_like"/>
    <property type="match status" value="1"/>
</dbReference>
<feature type="transmembrane region" description="Helical" evidence="6">
    <location>
        <begin position="198"/>
        <end position="217"/>
    </location>
</feature>
<gene>
    <name evidence="8" type="ORF">FL583_34935</name>
</gene>
<dbReference type="PANTHER" id="PTHR42910:SF1">
    <property type="entry name" value="MAJOR FACILITATOR SUPERFAMILY (MFS) PROFILE DOMAIN-CONTAINING PROTEIN"/>
    <property type="match status" value="1"/>
</dbReference>
<feature type="transmembrane region" description="Helical" evidence="6">
    <location>
        <begin position="335"/>
        <end position="353"/>
    </location>
</feature>
<dbReference type="OrthoDB" id="9815356at2"/>
<feature type="transmembrane region" description="Helical" evidence="6">
    <location>
        <begin position="400"/>
        <end position="420"/>
    </location>
</feature>
<feature type="region of interest" description="Disordered" evidence="5">
    <location>
        <begin position="1"/>
        <end position="27"/>
    </location>
</feature>
<keyword evidence="9" id="KW-1185">Reference proteome</keyword>
<dbReference type="GO" id="GO:0022857">
    <property type="term" value="F:transmembrane transporter activity"/>
    <property type="evidence" value="ECO:0007669"/>
    <property type="project" value="InterPro"/>
</dbReference>
<feature type="transmembrane region" description="Helical" evidence="6">
    <location>
        <begin position="310"/>
        <end position="329"/>
    </location>
</feature>
<evidence type="ECO:0000313" key="9">
    <source>
        <dbReference type="Proteomes" id="UP000317982"/>
    </source>
</evidence>
<feature type="domain" description="Major facilitator superfamily (MFS) profile" evidence="7">
    <location>
        <begin position="44"/>
        <end position="425"/>
    </location>
</feature>